<proteinExistence type="inferred from homology"/>
<dbReference type="InterPro" id="IPR056798">
    <property type="entry name" value="ADH_Fe_C"/>
</dbReference>
<gene>
    <name evidence="7" type="ORF">B4O97_07815</name>
</gene>
<dbReference type="GO" id="GO:0046872">
    <property type="term" value="F:metal ion binding"/>
    <property type="evidence" value="ECO:0007669"/>
    <property type="project" value="InterPro"/>
</dbReference>
<feature type="domain" description="Fe-containing alcohol dehydrogenase-like C-terminal" evidence="6">
    <location>
        <begin position="190"/>
        <end position="353"/>
    </location>
</feature>
<keyword evidence="3" id="KW-0560">Oxidoreductase</keyword>
<dbReference type="GO" id="GO:0004022">
    <property type="term" value="F:alcohol dehydrogenase (NAD+) activity"/>
    <property type="evidence" value="ECO:0007669"/>
    <property type="project" value="TreeGrafter"/>
</dbReference>
<dbReference type="SUPFAM" id="SSF56796">
    <property type="entry name" value="Dehydroquinate synthase-like"/>
    <property type="match status" value="1"/>
</dbReference>
<dbReference type="STRING" id="1963862.B4O97_07815"/>
<dbReference type="Gene3D" id="3.40.50.1970">
    <property type="match status" value="1"/>
</dbReference>
<reference evidence="7 8" key="1">
    <citation type="submission" date="2017-03" db="EMBL/GenBank/DDBJ databases">
        <title>Draft Genome sequence of Marispirochaeta sp. strain JC444.</title>
        <authorList>
            <person name="Shivani Y."/>
            <person name="Subhash Y."/>
            <person name="Sasikala C."/>
            <person name="Ramana C."/>
        </authorList>
    </citation>
    <scope>NUCLEOTIDE SEQUENCE [LARGE SCALE GENOMIC DNA]</scope>
    <source>
        <strain evidence="7 8">JC444</strain>
    </source>
</reference>
<evidence type="ECO:0000256" key="2">
    <source>
        <dbReference type="ARBA" id="ARBA00007358"/>
    </source>
</evidence>
<comment type="cofactor">
    <cofactor evidence="1">
        <name>Fe cation</name>
        <dbReference type="ChEBI" id="CHEBI:24875"/>
    </cofactor>
</comment>
<accession>A0A1Y1S0E2</accession>
<evidence type="ECO:0000256" key="4">
    <source>
        <dbReference type="ARBA" id="ARBA00023027"/>
    </source>
</evidence>
<dbReference type="Proteomes" id="UP000192343">
    <property type="component" value="Unassembled WGS sequence"/>
</dbReference>
<keyword evidence="8" id="KW-1185">Reference proteome</keyword>
<dbReference type="EMBL" id="MWQY01000007">
    <property type="protein sequence ID" value="ORC35966.1"/>
    <property type="molecule type" value="Genomic_DNA"/>
</dbReference>
<evidence type="ECO:0000313" key="7">
    <source>
        <dbReference type="EMBL" id="ORC35966.1"/>
    </source>
</evidence>
<dbReference type="InterPro" id="IPR001670">
    <property type="entry name" value="ADH_Fe/GldA"/>
</dbReference>
<evidence type="ECO:0000259" key="6">
    <source>
        <dbReference type="Pfam" id="PF25137"/>
    </source>
</evidence>
<dbReference type="InterPro" id="IPR018211">
    <property type="entry name" value="ADH_Fe_CS"/>
</dbReference>
<evidence type="ECO:0000256" key="1">
    <source>
        <dbReference type="ARBA" id="ARBA00001962"/>
    </source>
</evidence>
<dbReference type="PANTHER" id="PTHR11496:SF102">
    <property type="entry name" value="ALCOHOL DEHYDROGENASE 4"/>
    <property type="match status" value="1"/>
</dbReference>
<evidence type="ECO:0000256" key="3">
    <source>
        <dbReference type="ARBA" id="ARBA00023002"/>
    </source>
</evidence>
<comment type="caution">
    <text evidence="7">The sequence shown here is derived from an EMBL/GenBank/DDBJ whole genome shotgun (WGS) entry which is preliminary data.</text>
</comment>
<evidence type="ECO:0000259" key="5">
    <source>
        <dbReference type="Pfam" id="PF00465"/>
    </source>
</evidence>
<dbReference type="PANTHER" id="PTHR11496">
    <property type="entry name" value="ALCOHOL DEHYDROGENASE"/>
    <property type="match status" value="1"/>
</dbReference>
<dbReference type="RefSeq" id="WP_083049787.1">
    <property type="nucleotide sequence ID" value="NZ_MWQY01000007.1"/>
</dbReference>
<protein>
    <submittedName>
        <fullName evidence="7">Uncharacterized protein</fullName>
    </submittedName>
</protein>
<comment type="similarity">
    <text evidence="2">Belongs to the iron-containing alcohol dehydrogenase family.</text>
</comment>
<evidence type="ECO:0000313" key="8">
    <source>
        <dbReference type="Proteomes" id="UP000192343"/>
    </source>
</evidence>
<dbReference type="InterPro" id="IPR039697">
    <property type="entry name" value="Alcohol_dehydrogenase_Fe"/>
</dbReference>
<dbReference type="PROSITE" id="PS00913">
    <property type="entry name" value="ADH_IRON_1"/>
    <property type="match status" value="1"/>
</dbReference>
<dbReference type="AlphaFoldDB" id="A0A1Y1S0E2"/>
<dbReference type="Pfam" id="PF25137">
    <property type="entry name" value="ADH_Fe_C"/>
    <property type="match status" value="1"/>
</dbReference>
<sequence length="403" mass="44036">MIEFLASQVQIVETKTFSLDVINRVLLYLDANDGPILIIKDPRSDPVIETVLDKLSIEKEITVLDRIVPNPECRDIDIMVESAKKLKPNLIIGIGGGSTLDSAKAVAMLLINQGKLDEYLGRDAIRKVLKNGIPLVLVPTTTGTGSEVTRFGVYTSGCGRKHTLASDLLRPNAAILCEELVSSLPAFLVAITGFDALTHALEALWNKNASAVSDSIAEQAFIRIYNSIRKAWKEAADSEKERYPGANERYSLLCGANLAGIAFDKTGTAAIHALSFVLSEMWHVPHGYACAFFTDAVYDINSKNEYVANKLFRIARELSIADGSNINNAVKKLGVAIKRLRSDLGLGSDFDSLENAMVSQFHPNGRGDSFAAFDACLDDPKMNNNIIPIDLELIRSIIKRKVI</sequence>
<dbReference type="CDD" id="cd08551">
    <property type="entry name" value="Fe-ADH"/>
    <property type="match status" value="1"/>
</dbReference>
<dbReference type="OrthoDB" id="9815791at2"/>
<keyword evidence="4" id="KW-0520">NAD</keyword>
<dbReference type="Pfam" id="PF00465">
    <property type="entry name" value="Fe-ADH"/>
    <property type="match status" value="1"/>
</dbReference>
<organism evidence="7 8">
    <name type="scientific">Marispirochaeta aestuarii</name>
    <dbReference type="NCBI Taxonomy" id="1963862"/>
    <lineage>
        <taxon>Bacteria</taxon>
        <taxon>Pseudomonadati</taxon>
        <taxon>Spirochaetota</taxon>
        <taxon>Spirochaetia</taxon>
        <taxon>Spirochaetales</taxon>
        <taxon>Spirochaetaceae</taxon>
        <taxon>Marispirochaeta</taxon>
    </lineage>
</organism>
<name>A0A1Y1S0E2_9SPIO</name>
<feature type="domain" description="Alcohol dehydrogenase iron-type/glycerol dehydrogenase GldA" evidence="5">
    <location>
        <begin position="34"/>
        <end position="176"/>
    </location>
</feature>
<dbReference type="Gene3D" id="1.20.1090.10">
    <property type="entry name" value="Dehydroquinate synthase-like - alpha domain"/>
    <property type="match status" value="1"/>
</dbReference>